<evidence type="ECO:0000256" key="8">
    <source>
        <dbReference type="RuleBase" id="RU000417"/>
    </source>
</evidence>
<dbReference type="NCBIfam" id="TIGR00675">
    <property type="entry name" value="dcm"/>
    <property type="match status" value="1"/>
</dbReference>
<evidence type="ECO:0000256" key="1">
    <source>
        <dbReference type="ARBA" id="ARBA00022603"/>
    </source>
</evidence>
<dbReference type="Gene3D" id="3.40.50.150">
    <property type="entry name" value="Vaccinia Virus protein VP39"/>
    <property type="match status" value="1"/>
</dbReference>
<protein>
    <recommendedName>
        <fullName evidence="8">Cytosine-specific methyltransferase</fullName>
        <ecNumber evidence="8">2.1.1.37</ecNumber>
    </recommendedName>
</protein>
<evidence type="ECO:0000256" key="5">
    <source>
        <dbReference type="ARBA" id="ARBA00047422"/>
    </source>
</evidence>
<dbReference type="RefSeq" id="WP_097806479.1">
    <property type="nucleotide sequence ID" value="NZ_FXYH01000019.1"/>
</dbReference>
<keyword evidence="3 6" id="KW-0949">S-adenosyl-L-methionine</keyword>
<gene>
    <name evidence="9" type="primary">bspRIM_1</name>
    <name evidence="9" type="ORF">PEV8663_04051</name>
</gene>
<dbReference type="Pfam" id="PF00145">
    <property type="entry name" value="DNA_methylase"/>
    <property type="match status" value="1"/>
</dbReference>
<comment type="catalytic activity">
    <reaction evidence="5 8">
        <text>a 2'-deoxycytidine in DNA + S-adenosyl-L-methionine = a 5-methyl-2'-deoxycytidine in DNA + S-adenosyl-L-homocysteine + H(+)</text>
        <dbReference type="Rhea" id="RHEA:13681"/>
        <dbReference type="Rhea" id="RHEA-COMP:11369"/>
        <dbReference type="Rhea" id="RHEA-COMP:11370"/>
        <dbReference type="ChEBI" id="CHEBI:15378"/>
        <dbReference type="ChEBI" id="CHEBI:57856"/>
        <dbReference type="ChEBI" id="CHEBI:59789"/>
        <dbReference type="ChEBI" id="CHEBI:85452"/>
        <dbReference type="ChEBI" id="CHEBI:85454"/>
        <dbReference type="EC" id="2.1.1.37"/>
    </reaction>
</comment>
<dbReference type="InterPro" id="IPR001525">
    <property type="entry name" value="C5_MeTfrase"/>
</dbReference>
<dbReference type="PANTHER" id="PTHR10629">
    <property type="entry name" value="CYTOSINE-SPECIFIC METHYLTRANSFERASE"/>
    <property type="match status" value="1"/>
</dbReference>
<evidence type="ECO:0000256" key="4">
    <source>
        <dbReference type="ARBA" id="ARBA00022747"/>
    </source>
</evidence>
<evidence type="ECO:0000256" key="7">
    <source>
        <dbReference type="RuleBase" id="RU000416"/>
    </source>
</evidence>
<name>A0A238L2D1_9RHOB</name>
<proteinExistence type="inferred from homology"/>
<evidence type="ECO:0000313" key="10">
    <source>
        <dbReference type="Proteomes" id="UP000220836"/>
    </source>
</evidence>
<dbReference type="InterPro" id="IPR029063">
    <property type="entry name" value="SAM-dependent_MTases_sf"/>
</dbReference>
<comment type="similarity">
    <text evidence="6 7">Belongs to the class I-like SAM-binding methyltransferase superfamily. C5-methyltransferase family.</text>
</comment>
<dbReference type="SUPFAM" id="SSF53335">
    <property type="entry name" value="S-adenosyl-L-methionine-dependent methyltransferases"/>
    <property type="match status" value="1"/>
</dbReference>
<keyword evidence="4" id="KW-0680">Restriction system</keyword>
<sequence length="323" mass="35535">MKIISLFSGAGGLDLGLIKAGHTIVWANDIFADAVATYRRNIGDHVDTRDICKIPSSEIPEADVVVGGFPCQGFSVANRGRTVSDERNKLYVEMVRVVTEKQPKFFIAENVKGLVSLGKGEILRRIESDFSDAGYRTVWKVLNSADFGAPQKRMRFVMLGVRNDITQTELFFPPSPSHQDPKSKSRDATLKPWLTVGKALAHIPEPEDAPNLPNHECSKYKLRFNGHLGHRVIDANQPAPTVTGRGDEKGGVVVLHHPNNHRRMSARELAAVQSFPDDFVFEGTKTSAYRQIANAVPPALGYAIGVMLAKNADRITQNVELAI</sequence>
<keyword evidence="2 6" id="KW-0808">Transferase</keyword>
<evidence type="ECO:0000313" key="9">
    <source>
        <dbReference type="EMBL" id="SMX48981.1"/>
    </source>
</evidence>
<dbReference type="PROSITE" id="PS51679">
    <property type="entry name" value="SAM_MT_C5"/>
    <property type="match status" value="1"/>
</dbReference>
<dbReference type="PANTHER" id="PTHR10629:SF52">
    <property type="entry name" value="DNA (CYTOSINE-5)-METHYLTRANSFERASE 1"/>
    <property type="match status" value="1"/>
</dbReference>
<dbReference type="PROSITE" id="PS00094">
    <property type="entry name" value="C5_MTASE_1"/>
    <property type="match status" value="1"/>
</dbReference>
<dbReference type="GO" id="GO:0032259">
    <property type="term" value="P:methylation"/>
    <property type="evidence" value="ECO:0007669"/>
    <property type="project" value="UniProtKB-KW"/>
</dbReference>
<dbReference type="Gene3D" id="3.90.120.10">
    <property type="entry name" value="DNA Methylase, subunit A, domain 2"/>
    <property type="match status" value="1"/>
</dbReference>
<dbReference type="InterPro" id="IPR018117">
    <property type="entry name" value="C5_DNA_meth_AS"/>
</dbReference>
<evidence type="ECO:0000256" key="6">
    <source>
        <dbReference type="PROSITE-ProRule" id="PRU01016"/>
    </source>
</evidence>
<dbReference type="EMBL" id="FXYH01000019">
    <property type="protein sequence ID" value="SMX48981.1"/>
    <property type="molecule type" value="Genomic_DNA"/>
</dbReference>
<accession>A0A238L2D1</accession>
<dbReference type="OrthoDB" id="9813719at2"/>
<dbReference type="AlphaFoldDB" id="A0A238L2D1"/>
<dbReference type="GO" id="GO:0003677">
    <property type="term" value="F:DNA binding"/>
    <property type="evidence" value="ECO:0007669"/>
    <property type="project" value="TreeGrafter"/>
</dbReference>
<evidence type="ECO:0000256" key="3">
    <source>
        <dbReference type="ARBA" id="ARBA00022691"/>
    </source>
</evidence>
<dbReference type="EC" id="2.1.1.37" evidence="8"/>
<dbReference type="Proteomes" id="UP000220836">
    <property type="component" value="Unassembled WGS sequence"/>
</dbReference>
<reference evidence="9 10" key="1">
    <citation type="submission" date="2017-05" db="EMBL/GenBank/DDBJ databases">
        <authorList>
            <person name="Song R."/>
            <person name="Chenine A.L."/>
            <person name="Ruprecht R.M."/>
        </authorList>
    </citation>
    <scope>NUCLEOTIDE SEQUENCE [LARGE SCALE GENOMIC DNA]</scope>
    <source>
        <strain evidence="9 10">CECT 8663</strain>
    </source>
</reference>
<dbReference type="GO" id="GO:0003886">
    <property type="term" value="F:DNA (cytosine-5-)-methyltransferase activity"/>
    <property type="evidence" value="ECO:0007669"/>
    <property type="project" value="UniProtKB-EC"/>
</dbReference>
<evidence type="ECO:0000256" key="2">
    <source>
        <dbReference type="ARBA" id="ARBA00022679"/>
    </source>
</evidence>
<dbReference type="CDD" id="cd00315">
    <property type="entry name" value="Cyt_C5_DNA_methylase"/>
    <property type="match status" value="1"/>
</dbReference>
<feature type="active site" evidence="6">
    <location>
        <position position="71"/>
    </location>
</feature>
<keyword evidence="1 6" id="KW-0489">Methyltransferase</keyword>
<dbReference type="PRINTS" id="PR00105">
    <property type="entry name" value="C5METTRFRASE"/>
</dbReference>
<keyword evidence="10" id="KW-1185">Reference proteome</keyword>
<dbReference type="InterPro" id="IPR050390">
    <property type="entry name" value="C5-Methyltransferase"/>
</dbReference>
<organism evidence="9 10">
    <name type="scientific">Pelagimonas varians</name>
    <dbReference type="NCBI Taxonomy" id="696760"/>
    <lineage>
        <taxon>Bacteria</taxon>
        <taxon>Pseudomonadati</taxon>
        <taxon>Pseudomonadota</taxon>
        <taxon>Alphaproteobacteria</taxon>
        <taxon>Rhodobacterales</taxon>
        <taxon>Roseobacteraceae</taxon>
        <taxon>Pelagimonas</taxon>
    </lineage>
</organism>
<dbReference type="GO" id="GO:0009307">
    <property type="term" value="P:DNA restriction-modification system"/>
    <property type="evidence" value="ECO:0007669"/>
    <property type="project" value="UniProtKB-KW"/>
</dbReference>
<dbReference type="GO" id="GO:0044027">
    <property type="term" value="P:negative regulation of gene expression via chromosomal CpG island methylation"/>
    <property type="evidence" value="ECO:0007669"/>
    <property type="project" value="TreeGrafter"/>
</dbReference>